<dbReference type="GO" id="GO:0016740">
    <property type="term" value="F:transferase activity"/>
    <property type="evidence" value="ECO:0007669"/>
    <property type="project" value="UniProtKB-KW"/>
</dbReference>
<name>A0A146GE17_TERSA</name>
<dbReference type="STRING" id="690879.TSACC_23331"/>
<dbReference type="PANTHER" id="PTHR43685:SF2">
    <property type="entry name" value="GLYCOSYLTRANSFERASE 2-LIKE DOMAIN-CONTAINING PROTEIN"/>
    <property type="match status" value="1"/>
</dbReference>
<comment type="caution">
    <text evidence="3">The sequence shown here is derived from an EMBL/GenBank/DDBJ whole genome shotgun (WGS) entry which is preliminary data.</text>
</comment>
<proteinExistence type="predicted"/>
<keyword evidence="1" id="KW-0812">Transmembrane</keyword>
<reference evidence="4" key="1">
    <citation type="journal article" date="2017" name="Genome Announc.">
        <title>Draft Genome Sequence of Terrimicrobium sacchariphilum NM-5T, a Facultative Anaerobic Soil Bacterium of the Class Spartobacteria.</title>
        <authorList>
            <person name="Qiu Y.L."/>
            <person name="Tourlousse D.M."/>
            <person name="Matsuura N."/>
            <person name="Ohashi A."/>
            <person name="Sekiguchi Y."/>
        </authorList>
    </citation>
    <scope>NUCLEOTIDE SEQUENCE [LARGE SCALE GENOMIC DNA]</scope>
    <source>
        <strain evidence="4">NM-5</strain>
    </source>
</reference>
<gene>
    <name evidence="3" type="ORF">TSACC_23331</name>
</gene>
<dbReference type="InterPro" id="IPR029044">
    <property type="entry name" value="Nucleotide-diphossugar_trans"/>
</dbReference>
<dbReference type="PANTHER" id="PTHR43685">
    <property type="entry name" value="GLYCOSYLTRANSFERASE"/>
    <property type="match status" value="1"/>
</dbReference>
<sequence>MINDETNAFLIGATTQTGDAVVFRHAIERGMVSLIIPVYQDVDGLRCTLASLAAQDLPKERLEILVANDGGAEEISAVCRMFPVKEILVVPNQGAYVARNRALAESRGEYIGFTDADVTVDSAWCKEAVLTLQGADMASGKTKIEVSSRRTIAELYQACYAFWAESYQQNQKVAQTVNLFVRRSVFEKCGWFDGRLRSGGDIEFTLRASEIHGCSLLYNPKMLCTHPARNAHQLFHSLKRIFYGQLTLFSMYPQHARIFSPNIALAWKLIIPPKPLPATRTREFGFSAVEKLKTWLFVWLVKLAVFKCYCTIYLPYRLTRRKGARP</sequence>
<dbReference type="Proteomes" id="UP000076023">
    <property type="component" value="Unassembled WGS sequence"/>
</dbReference>
<protein>
    <submittedName>
        <fullName evidence="3">Glycosyl transferase family 2</fullName>
    </submittedName>
</protein>
<feature type="domain" description="Glycosyltransferase 2-like" evidence="2">
    <location>
        <begin position="33"/>
        <end position="175"/>
    </location>
</feature>
<feature type="transmembrane region" description="Helical" evidence="1">
    <location>
        <begin position="295"/>
        <end position="316"/>
    </location>
</feature>
<dbReference type="InterPro" id="IPR050834">
    <property type="entry name" value="Glycosyltransf_2"/>
</dbReference>
<dbReference type="InParanoid" id="A0A146GE17"/>
<keyword evidence="1" id="KW-1133">Transmembrane helix</keyword>
<keyword evidence="3" id="KW-0808">Transferase</keyword>
<evidence type="ECO:0000313" key="4">
    <source>
        <dbReference type="Proteomes" id="UP000076023"/>
    </source>
</evidence>
<keyword evidence="4" id="KW-1185">Reference proteome</keyword>
<dbReference type="AlphaFoldDB" id="A0A146GE17"/>
<accession>A0A146GE17</accession>
<evidence type="ECO:0000259" key="2">
    <source>
        <dbReference type="Pfam" id="PF00535"/>
    </source>
</evidence>
<dbReference type="Pfam" id="PF00535">
    <property type="entry name" value="Glycos_transf_2"/>
    <property type="match status" value="1"/>
</dbReference>
<dbReference type="InterPro" id="IPR001173">
    <property type="entry name" value="Glyco_trans_2-like"/>
</dbReference>
<evidence type="ECO:0000313" key="3">
    <source>
        <dbReference type="EMBL" id="GAT34897.1"/>
    </source>
</evidence>
<keyword evidence="1" id="KW-0472">Membrane</keyword>
<dbReference type="EMBL" id="BDCO01000002">
    <property type="protein sequence ID" value="GAT34897.1"/>
    <property type="molecule type" value="Genomic_DNA"/>
</dbReference>
<dbReference type="Gene3D" id="3.90.550.10">
    <property type="entry name" value="Spore Coat Polysaccharide Biosynthesis Protein SpsA, Chain A"/>
    <property type="match status" value="1"/>
</dbReference>
<dbReference type="OrthoDB" id="9800276at2"/>
<dbReference type="SUPFAM" id="SSF53448">
    <property type="entry name" value="Nucleotide-diphospho-sugar transferases"/>
    <property type="match status" value="1"/>
</dbReference>
<evidence type="ECO:0000256" key="1">
    <source>
        <dbReference type="SAM" id="Phobius"/>
    </source>
</evidence>
<organism evidence="3 4">
    <name type="scientific">Terrimicrobium sacchariphilum</name>
    <dbReference type="NCBI Taxonomy" id="690879"/>
    <lineage>
        <taxon>Bacteria</taxon>
        <taxon>Pseudomonadati</taxon>
        <taxon>Verrucomicrobiota</taxon>
        <taxon>Terrimicrobiia</taxon>
        <taxon>Terrimicrobiales</taxon>
        <taxon>Terrimicrobiaceae</taxon>
        <taxon>Terrimicrobium</taxon>
    </lineage>
</organism>